<sequence length="161" mass="16298">MSLRHAVLAGLAIVALTGCAERAARQQQALTAQTELVGTSQAQLLSCAGTPNRTRNVGNTQYLTYQSAGMSADEAAGAGSFGTGGPGASIGVSPVNAGVGFPIGTSALDPNYCEATFTVVDGRVAEVRYRTSGGYQRTAQCSDIVAPCMGGPTFDPGLPKP</sequence>
<keyword evidence="1" id="KW-0732">Signal</keyword>
<protein>
    <recommendedName>
        <fullName evidence="4">Secreted protein</fullName>
    </recommendedName>
</protein>
<accession>A0ABU1JUY9</accession>
<dbReference type="PROSITE" id="PS51257">
    <property type="entry name" value="PROKAR_LIPOPROTEIN"/>
    <property type="match status" value="1"/>
</dbReference>
<organism evidence="2 3">
    <name type="scientific">Inquilinus ginsengisoli</name>
    <dbReference type="NCBI Taxonomy" id="363840"/>
    <lineage>
        <taxon>Bacteria</taxon>
        <taxon>Pseudomonadati</taxon>
        <taxon>Pseudomonadota</taxon>
        <taxon>Alphaproteobacteria</taxon>
        <taxon>Rhodospirillales</taxon>
        <taxon>Rhodospirillaceae</taxon>
        <taxon>Inquilinus</taxon>
    </lineage>
</organism>
<proteinExistence type="predicted"/>
<reference evidence="2 3" key="1">
    <citation type="submission" date="2023-07" db="EMBL/GenBank/DDBJ databases">
        <title>Sorghum-associated microbial communities from plants grown in Nebraska, USA.</title>
        <authorList>
            <person name="Schachtman D."/>
        </authorList>
    </citation>
    <scope>NUCLEOTIDE SEQUENCE [LARGE SCALE GENOMIC DNA]</scope>
    <source>
        <strain evidence="2 3">584</strain>
    </source>
</reference>
<evidence type="ECO:0000256" key="1">
    <source>
        <dbReference type="SAM" id="SignalP"/>
    </source>
</evidence>
<dbReference type="Proteomes" id="UP001262410">
    <property type="component" value="Unassembled WGS sequence"/>
</dbReference>
<gene>
    <name evidence="2" type="ORF">E9232_004978</name>
</gene>
<dbReference type="RefSeq" id="WP_309798541.1">
    <property type="nucleotide sequence ID" value="NZ_JAVDPW010000009.1"/>
</dbReference>
<evidence type="ECO:0000313" key="2">
    <source>
        <dbReference type="EMBL" id="MDR6292438.1"/>
    </source>
</evidence>
<feature type="signal peptide" evidence="1">
    <location>
        <begin position="1"/>
        <end position="20"/>
    </location>
</feature>
<keyword evidence="3" id="KW-1185">Reference proteome</keyword>
<dbReference type="EMBL" id="JAVDPW010000009">
    <property type="protein sequence ID" value="MDR6292438.1"/>
    <property type="molecule type" value="Genomic_DNA"/>
</dbReference>
<feature type="chain" id="PRO_5046353102" description="Secreted protein" evidence="1">
    <location>
        <begin position="21"/>
        <end position="161"/>
    </location>
</feature>
<evidence type="ECO:0008006" key="4">
    <source>
        <dbReference type="Google" id="ProtNLM"/>
    </source>
</evidence>
<evidence type="ECO:0000313" key="3">
    <source>
        <dbReference type="Proteomes" id="UP001262410"/>
    </source>
</evidence>
<comment type="caution">
    <text evidence="2">The sequence shown here is derived from an EMBL/GenBank/DDBJ whole genome shotgun (WGS) entry which is preliminary data.</text>
</comment>
<name>A0ABU1JUY9_9PROT</name>